<keyword evidence="2" id="KW-1185">Reference proteome</keyword>
<dbReference type="Proteomes" id="UP000188320">
    <property type="component" value="Unassembled WGS sequence"/>
</dbReference>
<reference evidence="2" key="1">
    <citation type="submission" date="2017-01" db="EMBL/GenBank/DDBJ databases">
        <authorList>
            <person name="Wang Y."/>
            <person name="White M."/>
            <person name="Kvist S."/>
            <person name="Moncalvo J.-M."/>
        </authorList>
    </citation>
    <scope>NUCLEOTIDE SEQUENCE [LARGE SCALE GENOMIC DNA]</scope>
    <source>
        <strain evidence="2">COL-18-3</strain>
    </source>
</reference>
<dbReference type="EMBL" id="LSSK01001557">
    <property type="protein sequence ID" value="OMH79425.1"/>
    <property type="molecule type" value="Genomic_DNA"/>
</dbReference>
<comment type="caution">
    <text evidence="1">The sequence shown here is derived from an EMBL/GenBank/DDBJ whole genome shotgun (WGS) entry which is preliminary data.</text>
</comment>
<dbReference type="AlphaFoldDB" id="A0A1R1PEJ5"/>
<gene>
    <name evidence="1" type="ORF">AX774_g7158</name>
</gene>
<evidence type="ECO:0000313" key="1">
    <source>
        <dbReference type="EMBL" id="OMH79425.1"/>
    </source>
</evidence>
<protein>
    <submittedName>
        <fullName evidence="1">Uncharacterized protein</fullName>
    </submittedName>
</protein>
<evidence type="ECO:0000313" key="2">
    <source>
        <dbReference type="Proteomes" id="UP000188320"/>
    </source>
</evidence>
<sequence>MPFSCQVYKLDEQSHLICNKKKVRTPTAIGHQTYHHSNNFCIDHVVQMPKEILKKESILTWCSEVASSHASPKPATRKGDSVPLLMPLSCPPPETIGRRLDLRSDLIYNAPIPCGPYTSFPEKLARSIPRFLKLKATLPKAFEKSQCKTALLFLQSSAISLIGCMVPETPFNAANVTRNAPCLIFFSSLAMSTWPSSSNGIVLIENPLVFRYSQLSCVPLESIPEFKSTLFSLR</sequence>
<organism evidence="1 2">
    <name type="scientific">Zancudomyces culisetae</name>
    <name type="common">Gut fungus</name>
    <name type="synonym">Smittium culisetae</name>
    <dbReference type="NCBI Taxonomy" id="1213189"/>
    <lineage>
        <taxon>Eukaryota</taxon>
        <taxon>Fungi</taxon>
        <taxon>Fungi incertae sedis</taxon>
        <taxon>Zoopagomycota</taxon>
        <taxon>Kickxellomycotina</taxon>
        <taxon>Harpellomycetes</taxon>
        <taxon>Harpellales</taxon>
        <taxon>Legeriomycetaceae</taxon>
        <taxon>Zancudomyces</taxon>
    </lineage>
</organism>
<proteinExistence type="predicted"/>
<name>A0A1R1PEJ5_ZANCU</name>
<accession>A0A1R1PEJ5</accession>